<evidence type="ECO:0008006" key="3">
    <source>
        <dbReference type="Google" id="ProtNLM"/>
    </source>
</evidence>
<dbReference type="Pfam" id="PF11850">
    <property type="entry name" value="DUF3370"/>
    <property type="match status" value="1"/>
</dbReference>
<evidence type="ECO:0000313" key="2">
    <source>
        <dbReference type="Proteomes" id="UP000184550"/>
    </source>
</evidence>
<protein>
    <recommendedName>
        <fullName evidence="3">DUF3370 domain-containing protein</fullName>
    </recommendedName>
</protein>
<dbReference type="EMBL" id="CZCU02000122">
    <property type="protein sequence ID" value="VXD15436.1"/>
    <property type="molecule type" value="Genomic_DNA"/>
</dbReference>
<comment type="caution">
    <text evidence="1">The sequence shown here is derived from an EMBL/GenBank/DDBJ whole genome shotgun (WGS) entry which is preliminary data.</text>
</comment>
<proteinExistence type="predicted"/>
<dbReference type="InterPro" id="IPR021801">
    <property type="entry name" value="DUF3370"/>
</dbReference>
<evidence type="ECO:0000313" key="1">
    <source>
        <dbReference type="EMBL" id="VXD15436.1"/>
    </source>
</evidence>
<dbReference type="Proteomes" id="UP000184550">
    <property type="component" value="Unassembled WGS sequence"/>
</dbReference>
<reference evidence="1" key="1">
    <citation type="submission" date="2019-10" db="EMBL/GenBank/DDBJ databases">
        <authorList>
            <consortium name="Genoscope - CEA"/>
            <person name="William W."/>
        </authorList>
    </citation>
    <scope>NUCLEOTIDE SEQUENCE [LARGE SCALE GENOMIC DNA]</scope>
    <source>
        <strain evidence="1">BBR_PRJEB10992</strain>
    </source>
</reference>
<dbReference type="OrthoDB" id="502907at2"/>
<sequence length="465" mass="51473">MFPFIPAFFLAEVITIPPPTSGKRYITQTQEIRPLPGQLNETPVFNSNSPEVVKGEGILLSTFPQAAKKFPNAHLNLPISGQFDFFSHHISRPINKQQTLYQGVLIYNPSSRPVSLNILQGMSYVTSPDAPFVELPPMVEDPQGRVFSGPGSRLMGDILRGRHQRTFPEQIIIPPQQTQMLFSLPIPTASARSTFLRLQSNGPVHLANLVRFATPASVPSLPNIFGFPLSSVSRQQMPILGQWQNFLNTGKLAEPRDVIPTLGENAYQGEKVYGRVAGVSVGSEWTGTVVDRPGMNYLTIPYRGYAFSYPLSTVSTATLGTQQIQSAPLLARYPDTATRANGNYGVQYRLTLPLYNSTRQSQRVSLSIQTPFKQNVASNRLTFIEPPQGQVFFRGTVRFTYTDDFGQTQQRYFHLVQRQGQQGESLITLTLPPGESRSVGVEFIYPPDATPPQVLTVKTLESGGN</sequence>
<organism evidence="1 2">
    <name type="scientific">Planktothrix serta PCC 8927</name>
    <dbReference type="NCBI Taxonomy" id="671068"/>
    <lineage>
        <taxon>Bacteria</taxon>
        <taxon>Bacillati</taxon>
        <taxon>Cyanobacteriota</taxon>
        <taxon>Cyanophyceae</taxon>
        <taxon>Oscillatoriophycideae</taxon>
        <taxon>Oscillatoriales</taxon>
        <taxon>Microcoleaceae</taxon>
        <taxon>Planktothrix</taxon>
    </lineage>
</organism>
<accession>A0A7Z9BM64</accession>
<dbReference type="AlphaFoldDB" id="A0A7Z9BM64"/>
<gene>
    <name evidence="1" type="ORF">PL8927_480015</name>
</gene>
<dbReference type="RefSeq" id="WP_083619631.1">
    <property type="nucleotide sequence ID" value="NZ_LR734861.1"/>
</dbReference>
<name>A0A7Z9BM64_9CYAN</name>
<keyword evidence="2" id="KW-1185">Reference proteome</keyword>